<protein>
    <recommendedName>
        <fullName evidence="4">ABC transporter domain-containing protein</fullName>
    </recommendedName>
</protein>
<dbReference type="STRING" id="1798500.A3C21_03300"/>
<dbReference type="AlphaFoldDB" id="A0A1F6DZ63"/>
<dbReference type="PROSITE" id="PS50893">
    <property type="entry name" value="ABC_TRANSPORTER_2"/>
    <property type="match status" value="1"/>
</dbReference>
<evidence type="ECO:0000313" key="5">
    <source>
        <dbReference type="EMBL" id="OGG66686.1"/>
    </source>
</evidence>
<gene>
    <name evidence="5" type="ORF">A3C21_03300</name>
</gene>
<dbReference type="Pfam" id="PF00005">
    <property type="entry name" value="ABC_tran"/>
    <property type="match status" value="1"/>
</dbReference>
<evidence type="ECO:0000256" key="3">
    <source>
        <dbReference type="ARBA" id="ARBA00022840"/>
    </source>
</evidence>
<dbReference type="Gene3D" id="3.40.50.300">
    <property type="entry name" value="P-loop containing nucleotide triphosphate hydrolases"/>
    <property type="match status" value="1"/>
</dbReference>
<keyword evidence="2" id="KW-0547">Nucleotide-binding</keyword>
<evidence type="ECO:0000259" key="4">
    <source>
        <dbReference type="PROSITE" id="PS50893"/>
    </source>
</evidence>
<proteinExistence type="predicted"/>
<dbReference type="InterPro" id="IPR050166">
    <property type="entry name" value="ABC_transporter_ATP-bind"/>
</dbReference>
<dbReference type="GO" id="GO:0016887">
    <property type="term" value="F:ATP hydrolysis activity"/>
    <property type="evidence" value="ECO:0007669"/>
    <property type="project" value="InterPro"/>
</dbReference>
<keyword evidence="1" id="KW-0813">Transport</keyword>
<dbReference type="EMBL" id="MFLN01000040">
    <property type="protein sequence ID" value="OGG66686.1"/>
    <property type="molecule type" value="Genomic_DNA"/>
</dbReference>
<dbReference type="SUPFAM" id="SSF52540">
    <property type="entry name" value="P-loop containing nucleoside triphosphate hydrolases"/>
    <property type="match status" value="1"/>
</dbReference>
<comment type="caution">
    <text evidence="5">The sequence shown here is derived from an EMBL/GenBank/DDBJ whole genome shotgun (WGS) entry which is preliminary data.</text>
</comment>
<keyword evidence="3" id="KW-0067">ATP-binding</keyword>
<accession>A0A1F6DZ63</accession>
<dbReference type="PANTHER" id="PTHR42788">
    <property type="entry name" value="TAURINE IMPORT ATP-BINDING PROTEIN-RELATED"/>
    <property type="match status" value="1"/>
</dbReference>
<evidence type="ECO:0000313" key="6">
    <source>
        <dbReference type="Proteomes" id="UP000178572"/>
    </source>
</evidence>
<dbReference type="Proteomes" id="UP000178572">
    <property type="component" value="Unassembled WGS sequence"/>
</dbReference>
<organism evidence="5 6">
    <name type="scientific">Candidatus Kaiserbacteria bacterium RIFCSPHIGHO2_02_FULL_59_21</name>
    <dbReference type="NCBI Taxonomy" id="1798500"/>
    <lineage>
        <taxon>Bacteria</taxon>
        <taxon>Candidatus Kaiseribacteriota</taxon>
    </lineage>
</organism>
<dbReference type="SMART" id="SM00382">
    <property type="entry name" value="AAA"/>
    <property type="match status" value="1"/>
</dbReference>
<dbReference type="PANTHER" id="PTHR42788:SF2">
    <property type="entry name" value="ABC TRANSPORTER ATP-BINDING PROTEIN"/>
    <property type="match status" value="1"/>
</dbReference>
<dbReference type="InterPro" id="IPR027417">
    <property type="entry name" value="P-loop_NTPase"/>
</dbReference>
<name>A0A1F6DZ63_9BACT</name>
<evidence type="ECO:0000256" key="2">
    <source>
        <dbReference type="ARBA" id="ARBA00022741"/>
    </source>
</evidence>
<evidence type="ECO:0000256" key="1">
    <source>
        <dbReference type="ARBA" id="ARBA00022448"/>
    </source>
</evidence>
<dbReference type="InterPro" id="IPR003439">
    <property type="entry name" value="ABC_transporter-like_ATP-bd"/>
</dbReference>
<feature type="domain" description="ABC transporter" evidence="4">
    <location>
        <begin position="10"/>
        <end position="233"/>
    </location>
</feature>
<dbReference type="InterPro" id="IPR003593">
    <property type="entry name" value="AAA+_ATPase"/>
</dbReference>
<dbReference type="GO" id="GO:0005524">
    <property type="term" value="F:ATP binding"/>
    <property type="evidence" value="ECO:0007669"/>
    <property type="project" value="UniProtKB-KW"/>
</dbReference>
<sequence>MNFSNSAALLAVRGVGKTYETGKKEIRALSNVSLEAKEGEFVSIIGQNASGKSTLLKILAGVGMPTSGVFELRGDASYMPQDHALLPWRTVEGNLLLPADIAGASRGRAQEKARALLSAFGLEQYARLYPAALSGGTKQKAALLRTVLHDHSLLLLDEPFAPLDALTRIEAQTWLLALLEKTEASVLLVTHDIREAIFLSDTIYVLGSGRIKEKFDVPIPRPRRHEQLRAPEALELEKRLFSLLAPV</sequence>
<reference evidence="5 6" key="1">
    <citation type="journal article" date="2016" name="Nat. Commun.">
        <title>Thousands of microbial genomes shed light on interconnected biogeochemical processes in an aquifer system.</title>
        <authorList>
            <person name="Anantharaman K."/>
            <person name="Brown C.T."/>
            <person name="Hug L.A."/>
            <person name="Sharon I."/>
            <person name="Castelle C.J."/>
            <person name="Probst A.J."/>
            <person name="Thomas B.C."/>
            <person name="Singh A."/>
            <person name="Wilkins M.J."/>
            <person name="Karaoz U."/>
            <person name="Brodie E.L."/>
            <person name="Williams K.H."/>
            <person name="Hubbard S.S."/>
            <person name="Banfield J.F."/>
        </authorList>
    </citation>
    <scope>NUCLEOTIDE SEQUENCE [LARGE SCALE GENOMIC DNA]</scope>
</reference>